<evidence type="ECO:0000259" key="2">
    <source>
        <dbReference type="PROSITE" id="PS50943"/>
    </source>
</evidence>
<dbReference type="OrthoDB" id="833147at2"/>
<evidence type="ECO:0000313" key="3">
    <source>
        <dbReference type="EMBL" id="SHM80229.1"/>
    </source>
</evidence>
<evidence type="ECO:0000256" key="1">
    <source>
        <dbReference type="ARBA" id="ARBA00007227"/>
    </source>
</evidence>
<reference evidence="4" key="1">
    <citation type="submission" date="2016-11" db="EMBL/GenBank/DDBJ databases">
        <authorList>
            <person name="Varghese N."/>
            <person name="Submissions S."/>
        </authorList>
    </citation>
    <scope>NUCLEOTIDE SEQUENCE [LARGE SCALE GENOMIC DNA]</scope>
    <source>
        <strain evidence="4">CGMCC 1.2749</strain>
    </source>
</reference>
<dbReference type="Proteomes" id="UP000184092">
    <property type="component" value="Unassembled WGS sequence"/>
</dbReference>
<organism evidence="3 4">
    <name type="scientific">Flavobacterium xinjiangense</name>
    <dbReference type="NCBI Taxonomy" id="178356"/>
    <lineage>
        <taxon>Bacteria</taxon>
        <taxon>Pseudomonadati</taxon>
        <taxon>Bacteroidota</taxon>
        <taxon>Flavobacteriia</taxon>
        <taxon>Flavobacteriales</taxon>
        <taxon>Flavobacteriaceae</taxon>
        <taxon>Flavobacterium</taxon>
    </lineage>
</organism>
<dbReference type="Pfam" id="PF06114">
    <property type="entry name" value="Peptidase_M78"/>
    <property type="match status" value="1"/>
</dbReference>
<dbReference type="SUPFAM" id="SSF47413">
    <property type="entry name" value="lambda repressor-like DNA-binding domains"/>
    <property type="match status" value="1"/>
</dbReference>
<dbReference type="GO" id="GO:0003677">
    <property type="term" value="F:DNA binding"/>
    <property type="evidence" value="ECO:0007669"/>
    <property type="project" value="InterPro"/>
</dbReference>
<dbReference type="InterPro" id="IPR010359">
    <property type="entry name" value="IrrE_HExxH"/>
</dbReference>
<proteinExistence type="inferred from homology"/>
<name>A0A1M7LPV4_9FLAO</name>
<dbReference type="CDD" id="cd00093">
    <property type="entry name" value="HTH_XRE"/>
    <property type="match status" value="1"/>
</dbReference>
<comment type="similarity">
    <text evidence="1">Belongs to the short-chain fatty acyl-CoA assimilation regulator (ScfR) family.</text>
</comment>
<dbReference type="RefSeq" id="WP_073209052.1">
    <property type="nucleotide sequence ID" value="NZ_FRCL01000007.1"/>
</dbReference>
<sequence>MNIEKDYIKLIFGLKLKQARTNKNLSLFGLAKITDLSKSYLNEIEKGKKYPKTDKIILLSEKLDVSYDHMVSLKLDNNLAPIGEILKSGILKEIPLDIFGIQENDLIDIIANAPAKVNAFISTIIEIAQHYNLTRESFFLAALRSYQEAHNNYFEDLELKVLQFSKAFHINIDTKISIEELSAILIEEYGYTIQEIVFSEQEELGDLRSIFVPKSKTLLLSLDIDEPQKAFILAKEIAYNYLEITERLFTFSWIKFDNFDQVLNNFYASYFAGALLIPRQQLIDELNLFLSKTDPKPQEMVQLMGKFNVSPESFYQRLTNILPKDFQLKNLFFLRLSHKIGADTYQIKKELHITNQQEPHANEMNEHYCRRWVSIKTIENAMKQNKNHFFDAQISRYDNSSNEYLVFSSATLDPFKKDCFRSISVGILITPSVKKKFKFIDNKSLQKQIVGVTCETCAVKNCLERASPPIQLQQKIRNENTDLIVQQYMAKFS</sequence>
<dbReference type="STRING" id="178356.SAMN05216269_10781"/>
<gene>
    <name evidence="3" type="ORF">SAMN05216269_10781</name>
</gene>
<dbReference type="AlphaFoldDB" id="A0A1M7LPV4"/>
<dbReference type="EMBL" id="FRCL01000007">
    <property type="protein sequence ID" value="SHM80229.1"/>
    <property type="molecule type" value="Genomic_DNA"/>
</dbReference>
<feature type="domain" description="HTH cro/C1-type" evidence="2">
    <location>
        <begin position="16"/>
        <end position="70"/>
    </location>
</feature>
<dbReference type="InterPro" id="IPR001387">
    <property type="entry name" value="Cro/C1-type_HTH"/>
</dbReference>
<dbReference type="PROSITE" id="PS50943">
    <property type="entry name" value="HTH_CROC1"/>
    <property type="match status" value="1"/>
</dbReference>
<keyword evidence="4" id="KW-1185">Reference proteome</keyword>
<protein>
    <recommendedName>
        <fullName evidence="2">HTH cro/C1-type domain-containing protein</fullName>
    </recommendedName>
</protein>
<dbReference type="Pfam" id="PF01381">
    <property type="entry name" value="HTH_3"/>
    <property type="match status" value="1"/>
</dbReference>
<dbReference type="InterPro" id="IPR010982">
    <property type="entry name" value="Lambda_DNA-bd_dom_sf"/>
</dbReference>
<dbReference type="SMART" id="SM00530">
    <property type="entry name" value="HTH_XRE"/>
    <property type="match status" value="1"/>
</dbReference>
<accession>A0A1M7LPV4</accession>
<dbReference type="Gene3D" id="1.10.260.40">
    <property type="entry name" value="lambda repressor-like DNA-binding domains"/>
    <property type="match status" value="1"/>
</dbReference>
<evidence type="ECO:0000313" key="4">
    <source>
        <dbReference type="Proteomes" id="UP000184092"/>
    </source>
</evidence>